<keyword evidence="1" id="KW-0812">Transmembrane</keyword>
<gene>
    <name evidence="2" type="ORF">M409DRAFT_22158</name>
</gene>
<dbReference type="GeneID" id="54559481"/>
<evidence type="ECO:0000313" key="3">
    <source>
        <dbReference type="Proteomes" id="UP000799537"/>
    </source>
</evidence>
<organism evidence="2 3">
    <name type="scientific">Zasmidium cellare ATCC 36951</name>
    <dbReference type="NCBI Taxonomy" id="1080233"/>
    <lineage>
        <taxon>Eukaryota</taxon>
        <taxon>Fungi</taxon>
        <taxon>Dikarya</taxon>
        <taxon>Ascomycota</taxon>
        <taxon>Pezizomycotina</taxon>
        <taxon>Dothideomycetes</taxon>
        <taxon>Dothideomycetidae</taxon>
        <taxon>Mycosphaerellales</taxon>
        <taxon>Mycosphaerellaceae</taxon>
        <taxon>Zasmidium</taxon>
    </lineage>
</organism>
<keyword evidence="1" id="KW-1133">Transmembrane helix</keyword>
<keyword evidence="1" id="KW-0472">Membrane</keyword>
<dbReference type="EMBL" id="ML993593">
    <property type="protein sequence ID" value="KAF2167348.1"/>
    <property type="molecule type" value="Genomic_DNA"/>
</dbReference>
<feature type="transmembrane region" description="Helical" evidence="1">
    <location>
        <begin position="215"/>
        <end position="236"/>
    </location>
</feature>
<evidence type="ECO:0000256" key="1">
    <source>
        <dbReference type="SAM" id="Phobius"/>
    </source>
</evidence>
<accession>A0A6A6CMA4</accession>
<keyword evidence="3" id="KW-1185">Reference proteome</keyword>
<protein>
    <submittedName>
        <fullName evidence="2">Uncharacterized protein</fullName>
    </submittedName>
</protein>
<dbReference type="RefSeq" id="XP_033668237.1">
    <property type="nucleotide sequence ID" value="XM_033806209.1"/>
</dbReference>
<proteinExistence type="predicted"/>
<reference evidence="2" key="1">
    <citation type="journal article" date="2020" name="Stud. Mycol.">
        <title>101 Dothideomycetes genomes: a test case for predicting lifestyles and emergence of pathogens.</title>
        <authorList>
            <person name="Haridas S."/>
            <person name="Albert R."/>
            <person name="Binder M."/>
            <person name="Bloem J."/>
            <person name="Labutti K."/>
            <person name="Salamov A."/>
            <person name="Andreopoulos B."/>
            <person name="Baker S."/>
            <person name="Barry K."/>
            <person name="Bills G."/>
            <person name="Bluhm B."/>
            <person name="Cannon C."/>
            <person name="Castanera R."/>
            <person name="Culley D."/>
            <person name="Daum C."/>
            <person name="Ezra D."/>
            <person name="Gonzalez J."/>
            <person name="Henrissat B."/>
            <person name="Kuo A."/>
            <person name="Liang C."/>
            <person name="Lipzen A."/>
            <person name="Lutzoni F."/>
            <person name="Magnuson J."/>
            <person name="Mondo S."/>
            <person name="Nolan M."/>
            <person name="Ohm R."/>
            <person name="Pangilinan J."/>
            <person name="Park H.-J."/>
            <person name="Ramirez L."/>
            <person name="Alfaro M."/>
            <person name="Sun H."/>
            <person name="Tritt A."/>
            <person name="Yoshinaga Y."/>
            <person name="Zwiers L.-H."/>
            <person name="Turgeon B."/>
            <person name="Goodwin S."/>
            <person name="Spatafora J."/>
            <person name="Crous P."/>
            <person name="Grigoriev I."/>
        </authorList>
    </citation>
    <scope>NUCLEOTIDE SEQUENCE</scope>
    <source>
        <strain evidence="2">ATCC 36951</strain>
    </source>
</reference>
<evidence type="ECO:0000313" key="2">
    <source>
        <dbReference type="EMBL" id="KAF2167348.1"/>
    </source>
</evidence>
<name>A0A6A6CMA4_ZASCE</name>
<dbReference type="Proteomes" id="UP000799537">
    <property type="component" value="Unassembled WGS sequence"/>
</dbReference>
<sequence length="237" mass="26400">MNDEERRADAFITRPRVYGVRGLPASLNSATPDNRANLARIVHRLADFLQAFITYRLHPARIPITQDYHATVDAFDAIETAIELVRGLRLFALVALHERWGGAGARMILPMFGVKRSLLGGNVKNYQVMMNRLLLDLASAGDREDCVVHEVWFEMNVMGSLGLTRVYRRRRVVEDPEAMRIAAEGMGGQQLYIRDPKMDSAGTLTSDGRDDQATFILLAVLMTIASLLSLVVAGVFL</sequence>
<dbReference type="AlphaFoldDB" id="A0A6A6CMA4"/>